<sequence>MAALKANFAEIRRAAGDCLVTAVVKADAYGHGAVKVAECLLAEGAAGLAVATLGEAMQLRAAGIEAPIMLLSPLALADANVVLALQNHIIVPVFSYETAELLDHLVASFTDKLDEPLSVQLVLDTGMGRIGLAMHDAAVAEAVKIANMPHIKLVGMFSHFATADESDKTYAEQQLAAFDAFAAKLAAAGLKVPCLHIANSAALMEMPQARHDMVRAGIILYGYYPSAEVDKSILRLTPVMSIKAQLTHVKRVPAGTAISYGRTYITDAPADIATIPVGYADGWRRLMSNNGCVLVHGQRAPIVGRVCMDQFMVDVTGLGAKVGDMAVMLGRQGDEMIDAEEIAARCGTISYEILSALLPRLPRKYINE</sequence>
<protein>
    <recommendedName>
        <fullName evidence="5">Alanine racemase</fullName>
        <ecNumber evidence="5">5.1.1.1</ecNumber>
    </recommendedName>
</protein>
<evidence type="ECO:0000313" key="10">
    <source>
        <dbReference type="Proteomes" id="UP000824124"/>
    </source>
</evidence>
<dbReference type="InterPro" id="IPR001608">
    <property type="entry name" value="Ala_racemase_N"/>
</dbReference>
<comment type="function">
    <text evidence="5">Catalyzes the interconversion of L-alanine and D-alanine. May also act on other amino acids.</text>
</comment>
<feature type="binding site" evidence="5 7">
    <location>
        <position position="129"/>
    </location>
    <ligand>
        <name>substrate</name>
    </ligand>
</feature>
<evidence type="ECO:0000256" key="2">
    <source>
        <dbReference type="ARBA" id="ARBA00001933"/>
    </source>
</evidence>
<dbReference type="SUPFAM" id="SSF51419">
    <property type="entry name" value="PLP-binding barrel"/>
    <property type="match status" value="1"/>
</dbReference>
<dbReference type="PANTHER" id="PTHR30511">
    <property type="entry name" value="ALANINE RACEMASE"/>
    <property type="match status" value="1"/>
</dbReference>
<name>A0A9D1KZ58_9FIRM</name>
<feature type="active site" description="Proton acceptor; specific for L-alanine" evidence="5">
    <location>
        <position position="260"/>
    </location>
</feature>
<evidence type="ECO:0000256" key="7">
    <source>
        <dbReference type="PIRSR" id="PIRSR600821-52"/>
    </source>
</evidence>
<evidence type="ECO:0000256" key="3">
    <source>
        <dbReference type="ARBA" id="ARBA00022898"/>
    </source>
</evidence>
<comment type="cofactor">
    <cofactor evidence="2 5 6">
        <name>pyridoxal 5'-phosphate</name>
        <dbReference type="ChEBI" id="CHEBI:597326"/>
    </cofactor>
</comment>
<dbReference type="Pfam" id="PF00842">
    <property type="entry name" value="Ala_racemase_C"/>
    <property type="match status" value="1"/>
</dbReference>
<dbReference type="GO" id="GO:0005829">
    <property type="term" value="C:cytosol"/>
    <property type="evidence" value="ECO:0007669"/>
    <property type="project" value="TreeGrafter"/>
</dbReference>
<dbReference type="NCBIfam" id="TIGR00492">
    <property type="entry name" value="alr"/>
    <property type="match status" value="1"/>
</dbReference>
<accession>A0A9D1KZ58</accession>
<proteinExistence type="inferred from homology"/>
<evidence type="ECO:0000256" key="4">
    <source>
        <dbReference type="ARBA" id="ARBA00023235"/>
    </source>
</evidence>
<feature type="domain" description="Alanine racemase C-terminal" evidence="8">
    <location>
        <begin position="239"/>
        <end position="366"/>
    </location>
</feature>
<dbReference type="InterPro" id="IPR009006">
    <property type="entry name" value="Ala_racemase/Decarboxylase_C"/>
</dbReference>
<reference evidence="9" key="2">
    <citation type="journal article" date="2021" name="PeerJ">
        <title>Extensive microbial diversity within the chicken gut microbiome revealed by metagenomics and culture.</title>
        <authorList>
            <person name="Gilroy R."/>
            <person name="Ravi A."/>
            <person name="Getino M."/>
            <person name="Pursley I."/>
            <person name="Horton D.L."/>
            <person name="Alikhan N.F."/>
            <person name="Baker D."/>
            <person name="Gharbi K."/>
            <person name="Hall N."/>
            <person name="Watson M."/>
            <person name="Adriaenssens E.M."/>
            <person name="Foster-Nyarko E."/>
            <person name="Jarju S."/>
            <person name="Secka A."/>
            <person name="Antonio M."/>
            <person name="Oren A."/>
            <person name="Chaudhuri R.R."/>
            <person name="La Ragione R."/>
            <person name="Hildebrand F."/>
            <person name="Pallen M.J."/>
        </authorList>
    </citation>
    <scope>NUCLEOTIDE SEQUENCE</scope>
    <source>
        <strain evidence="9">2830</strain>
    </source>
</reference>
<evidence type="ECO:0000313" key="9">
    <source>
        <dbReference type="EMBL" id="HIU10066.1"/>
    </source>
</evidence>
<dbReference type="EC" id="5.1.1.1" evidence="5"/>
<dbReference type="GO" id="GO:0030632">
    <property type="term" value="P:D-alanine biosynthetic process"/>
    <property type="evidence" value="ECO:0007669"/>
    <property type="project" value="UniProtKB-UniRule"/>
</dbReference>
<dbReference type="InterPro" id="IPR029066">
    <property type="entry name" value="PLP-binding_barrel"/>
</dbReference>
<comment type="catalytic activity">
    <reaction evidence="1 5">
        <text>L-alanine = D-alanine</text>
        <dbReference type="Rhea" id="RHEA:20249"/>
        <dbReference type="ChEBI" id="CHEBI:57416"/>
        <dbReference type="ChEBI" id="CHEBI:57972"/>
        <dbReference type="EC" id="5.1.1.1"/>
    </reaction>
</comment>
<keyword evidence="4 5" id="KW-0413">Isomerase</keyword>
<feature type="active site" description="Proton acceptor; specific for D-alanine" evidence="5">
    <location>
        <position position="25"/>
    </location>
</feature>
<dbReference type="Proteomes" id="UP000824124">
    <property type="component" value="Unassembled WGS sequence"/>
</dbReference>
<dbReference type="GO" id="GO:0009252">
    <property type="term" value="P:peptidoglycan biosynthetic process"/>
    <property type="evidence" value="ECO:0007669"/>
    <property type="project" value="TreeGrafter"/>
</dbReference>
<dbReference type="InterPro" id="IPR011079">
    <property type="entry name" value="Ala_racemase_C"/>
</dbReference>
<dbReference type="SUPFAM" id="SSF50621">
    <property type="entry name" value="Alanine racemase C-terminal domain-like"/>
    <property type="match status" value="1"/>
</dbReference>
<dbReference type="PANTHER" id="PTHR30511:SF0">
    <property type="entry name" value="ALANINE RACEMASE, CATABOLIC-RELATED"/>
    <property type="match status" value="1"/>
</dbReference>
<evidence type="ECO:0000259" key="8">
    <source>
        <dbReference type="SMART" id="SM01005"/>
    </source>
</evidence>
<dbReference type="InterPro" id="IPR000821">
    <property type="entry name" value="Ala_racemase"/>
</dbReference>
<comment type="pathway">
    <text evidence="5">Amino-acid biosynthesis; D-alanine biosynthesis; D-alanine from L-alanine: step 1/1.</text>
</comment>
<dbReference type="FunFam" id="3.20.20.10:FF:000002">
    <property type="entry name" value="Alanine racemase"/>
    <property type="match status" value="1"/>
</dbReference>
<reference evidence="9" key="1">
    <citation type="submission" date="2020-10" db="EMBL/GenBank/DDBJ databases">
        <authorList>
            <person name="Gilroy R."/>
        </authorList>
    </citation>
    <scope>NUCLEOTIDE SEQUENCE</scope>
    <source>
        <strain evidence="9">2830</strain>
    </source>
</reference>
<gene>
    <name evidence="9" type="primary">alr</name>
    <name evidence="9" type="ORF">IAB00_02265</name>
</gene>
<dbReference type="Gene3D" id="3.20.20.10">
    <property type="entry name" value="Alanine racemase"/>
    <property type="match status" value="1"/>
</dbReference>
<keyword evidence="3 5" id="KW-0663">Pyridoxal phosphate</keyword>
<dbReference type="AlphaFoldDB" id="A0A9D1KZ58"/>
<dbReference type="Gene3D" id="2.40.37.10">
    <property type="entry name" value="Lyase, Ornithine Decarboxylase, Chain A, domain 1"/>
    <property type="match status" value="1"/>
</dbReference>
<dbReference type="Pfam" id="PF01168">
    <property type="entry name" value="Ala_racemase_N"/>
    <property type="match status" value="1"/>
</dbReference>
<comment type="caution">
    <text evidence="9">The sequence shown here is derived from an EMBL/GenBank/DDBJ whole genome shotgun (WGS) entry which is preliminary data.</text>
</comment>
<dbReference type="PROSITE" id="PS00395">
    <property type="entry name" value="ALANINE_RACEMASE"/>
    <property type="match status" value="1"/>
</dbReference>
<feature type="binding site" evidence="5 7">
    <location>
        <position position="308"/>
    </location>
    <ligand>
        <name>substrate</name>
    </ligand>
</feature>
<dbReference type="CDD" id="cd00430">
    <property type="entry name" value="PLPDE_III_AR"/>
    <property type="match status" value="1"/>
</dbReference>
<dbReference type="GO" id="GO:0008784">
    <property type="term" value="F:alanine racemase activity"/>
    <property type="evidence" value="ECO:0007669"/>
    <property type="project" value="UniProtKB-UniRule"/>
</dbReference>
<feature type="modified residue" description="N6-(pyridoxal phosphate)lysine" evidence="5 6">
    <location>
        <position position="25"/>
    </location>
</feature>
<dbReference type="GO" id="GO:0030170">
    <property type="term" value="F:pyridoxal phosphate binding"/>
    <property type="evidence" value="ECO:0007669"/>
    <property type="project" value="UniProtKB-UniRule"/>
</dbReference>
<dbReference type="EMBL" id="DVMH01000015">
    <property type="protein sequence ID" value="HIU10066.1"/>
    <property type="molecule type" value="Genomic_DNA"/>
</dbReference>
<evidence type="ECO:0000256" key="6">
    <source>
        <dbReference type="PIRSR" id="PIRSR600821-50"/>
    </source>
</evidence>
<evidence type="ECO:0000256" key="1">
    <source>
        <dbReference type="ARBA" id="ARBA00000316"/>
    </source>
</evidence>
<dbReference type="InterPro" id="IPR020622">
    <property type="entry name" value="Ala_racemase_pyridoxalP-BS"/>
</dbReference>
<dbReference type="HAMAP" id="MF_01201">
    <property type="entry name" value="Ala_racemase"/>
    <property type="match status" value="1"/>
</dbReference>
<evidence type="ECO:0000256" key="5">
    <source>
        <dbReference type="HAMAP-Rule" id="MF_01201"/>
    </source>
</evidence>
<organism evidence="9 10">
    <name type="scientific">Candidatus Avidehalobacter gallistercoris</name>
    <dbReference type="NCBI Taxonomy" id="2840694"/>
    <lineage>
        <taxon>Bacteria</taxon>
        <taxon>Bacillati</taxon>
        <taxon>Bacillota</taxon>
        <taxon>Clostridia</taxon>
        <taxon>Eubacteriales</taxon>
        <taxon>Peptococcaceae</taxon>
        <taxon>Peptococcaceae incertae sedis</taxon>
        <taxon>Candidatus Avidehalobacter</taxon>
    </lineage>
</organism>
<dbReference type="SMART" id="SM01005">
    <property type="entry name" value="Ala_racemase_C"/>
    <property type="match status" value="1"/>
</dbReference>
<dbReference type="FunFam" id="2.40.37.10:FF:000006">
    <property type="entry name" value="Alanine racemase"/>
    <property type="match status" value="1"/>
</dbReference>
<comment type="similarity">
    <text evidence="5">Belongs to the alanine racemase family.</text>
</comment>
<dbReference type="PRINTS" id="PR00992">
    <property type="entry name" value="ALARACEMASE"/>
</dbReference>